<protein>
    <submittedName>
        <fullName evidence="1">Uncharacterized protein</fullName>
    </submittedName>
</protein>
<accession>A0A806K287</accession>
<reference evidence="1" key="1">
    <citation type="submission" date="2012-03" db="EMBL/GenBank/DDBJ databases">
        <title>Functional metagenomics reveals considerable lignocellulase gene clusters in the gut microbiome of a wood-feeding higher termite.</title>
        <authorList>
            <person name="Liu N."/>
        </authorList>
    </citation>
    <scope>NUCLEOTIDE SEQUENCE</scope>
</reference>
<organism evidence="1">
    <name type="scientific">uncultured bacterium contig00054</name>
    <dbReference type="NCBI Taxonomy" id="1181538"/>
    <lineage>
        <taxon>Bacteria</taxon>
        <taxon>environmental samples</taxon>
    </lineage>
</organism>
<evidence type="ECO:0000313" key="1">
    <source>
        <dbReference type="EMBL" id="AGS53843.1"/>
    </source>
</evidence>
<proteinExistence type="predicted"/>
<dbReference type="AlphaFoldDB" id="A0A806K287"/>
<name>A0A806K287_9BACT</name>
<sequence>MLIRPAIRPPEILITKHRVKDKRTRTETLVTTTFRRRLLDHGV</sequence>
<dbReference type="EMBL" id="JQ844253">
    <property type="protein sequence ID" value="AGS53843.1"/>
    <property type="molecule type" value="Genomic_DNA"/>
</dbReference>